<sequence length="111" mass="13804">MKCSYCEKEITKDENFYEIDNEFYCSDCVEERIIRCYVVAGETYDEDDVDYYQNRNRYIRKIEEHIRYHKESLEHYSQKDDEYSKTRVKLARKYIVKLKKRKRTVLRGEEE</sequence>
<evidence type="ECO:0000313" key="1">
    <source>
        <dbReference type="EMBL" id="KDE72499.1"/>
    </source>
</evidence>
<dbReference type="AlphaFoldDB" id="A0AB73C432"/>
<dbReference type="Proteomes" id="UP000027058">
    <property type="component" value="Unassembled WGS sequence"/>
</dbReference>
<reference evidence="1 2" key="1">
    <citation type="submission" date="2014-01" db="EMBL/GenBank/DDBJ databases">
        <title>Comparative genomics of Fusobacterium necrophorum wild isolates.</title>
        <authorList>
            <person name="Kittichotirat W."/>
            <person name="Bumgarner R.E."/>
            <person name="Lawrence P."/>
        </authorList>
    </citation>
    <scope>NUCLEOTIDE SEQUENCE [LARGE SCALE GENOMIC DNA]</scope>
    <source>
        <strain evidence="1 2">DJ-2</strain>
    </source>
</reference>
<evidence type="ECO:0008006" key="3">
    <source>
        <dbReference type="Google" id="ProtNLM"/>
    </source>
</evidence>
<evidence type="ECO:0000313" key="2">
    <source>
        <dbReference type="Proteomes" id="UP000027058"/>
    </source>
</evidence>
<gene>
    <name evidence="1" type="ORF">FUSO8_04950</name>
</gene>
<name>A0AB73C432_9FUSO</name>
<dbReference type="RefSeq" id="WP_035901008.1">
    <property type="nucleotide sequence ID" value="NZ_JAAH01000053.1"/>
</dbReference>
<proteinExistence type="predicted"/>
<accession>A0AB73C432</accession>
<comment type="caution">
    <text evidence="1">The sequence shown here is derived from an EMBL/GenBank/DDBJ whole genome shotgun (WGS) entry which is preliminary data.</text>
</comment>
<organism evidence="1 2">
    <name type="scientific">Fusobacterium necrophorum DJ-2</name>
    <dbReference type="NCBI Taxonomy" id="1441737"/>
    <lineage>
        <taxon>Bacteria</taxon>
        <taxon>Fusobacteriati</taxon>
        <taxon>Fusobacteriota</taxon>
        <taxon>Fusobacteriia</taxon>
        <taxon>Fusobacteriales</taxon>
        <taxon>Fusobacteriaceae</taxon>
        <taxon>Fusobacterium</taxon>
    </lineage>
</organism>
<protein>
    <recommendedName>
        <fullName evidence="3">Phage protein</fullName>
    </recommendedName>
</protein>
<dbReference type="EMBL" id="JAAH01000053">
    <property type="protein sequence ID" value="KDE72499.1"/>
    <property type="molecule type" value="Genomic_DNA"/>
</dbReference>